<feature type="transmembrane region" description="Helical" evidence="1">
    <location>
        <begin position="43"/>
        <end position="65"/>
    </location>
</feature>
<dbReference type="PANTHER" id="PTHR40078">
    <property type="entry name" value="INTEGRAL MEMBRANE PROTEIN-RELATED"/>
    <property type="match status" value="1"/>
</dbReference>
<reference evidence="3" key="1">
    <citation type="submission" date="2016-04" db="EMBL/GenBank/DDBJ databases">
        <authorList>
            <person name="Lyu Z."/>
            <person name="Lyu W."/>
        </authorList>
    </citation>
    <scope>NUCLEOTIDE SEQUENCE [LARGE SCALE GENOMIC DNA]</scope>
    <source>
        <strain evidence="3">C44</strain>
    </source>
</reference>
<dbReference type="Proteomes" id="UP000078534">
    <property type="component" value="Unassembled WGS sequence"/>
</dbReference>
<evidence type="ECO:0000313" key="2">
    <source>
        <dbReference type="EMBL" id="OAS88366.1"/>
    </source>
</evidence>
<name>A0A179T2M5_9BACI</name>
<evidence type="ECO:0008006" key="4">
    <source>
        <dbReference type="Google" id="ProtNLM"/>
    </source>
</evidence>
<dbReference type="EMBL" id="LWSG01000004">
    <property type="protein sequence ID" value="OAS88366.1"/>
    <property type="molecule type" value="Genomic_DNA"/>
</dbReference>
<proteinExistence type="predicted"/>
<dbReference type="STRING" id="152268.A6K24_16815"/>
<dbReference type="InterPro" id="IPR038750">
    <property type="entry name" value="YczE/YyaS-like"/>
</dbReference>
<dbReference type="Pfam" id="PF19700">
    <property type="entry name" value="DUF6198"/>
    <property type="match status" value="1"/>
</dbReference>
<feature type="transmembrane region" description="Helical" evidence="1">
    <location>
        <begin position="105"/>
        <end position="123"/>
    </location>
</feature>
<gene>
    <name evidence="2" type="ORF">A6K24_16815</name>
</gene>
<dbReference type="PANTHER" id="PTHR40078:SF1">
    <property type="entry name" value="INTEGRAL MEMBRANE PROTEIN"/>
    <property type="match status" value="1"/>
</dbReference>
<sequence>MKIRILFYLIGLFLMGFGVTLTIKADLGAGAWDALNVGLSTKIGLTVGSWVIIIGIVLMFLNAFIVRGKPKLLALATILLIGFSVDFWLLVVLENFQFELLIYKVFSLIGGIVFIAIGVAMYLQTKFPANPIDQLMISLHERFHLNFMVSKTIGEVCALILAFFLQGPIGIGTIIITFLIGPIIQYINIPVSKRYEMLLKR</sequence>
<evidence type="ECO:0000313" key="3">
    <source>
        <dbReference type="Proteomes" id="UP000078534"/>
    </source>
</evidence>
<protein>
    <recommendedName>
        <fullName evidence="4">YitT family protein</fullName>
    </recommendedName>
</protein>
<feature type="transmembrane region" description="Helical" evidence="1">
    <location>
        <begin position="72"/>
        <end position="93"/>
    </location>
</feature>
<keyword evidence="3" id="KW-1185">Reference proteome</keyword>
<keyword evidence="1" id="KW-1133">Transmembrane helix</keyword>
<dbReference type="OrthoDB" id="1902994at2"/>
<feature type="transmembrane region" description="Helical" evidence="1">
    <location>
        <begin position="143"/>
        <end position="165"/>
    </location>
</feature>
<keyword evidence="1" id="KW-0472">Membrane</keyword>
<feature type="transmembrane region" description="Helical" evidence="1">
    <location>
        <begin position="5"/>
        <end position="23"/>
    </location>
</feature>
<accession>A0A179T2M5</accession>
<dbReference type="AlphaFoldDB" id="A0A179T2M5"/>
<evidence type="ECO:0000256" key="1">
    <source>
        <dbReference type="SAM" id="Phobius"/>
    </source>
</evidence>
<keyword evidence="1" id="KW-0812">Transmembrane</keyword>
<comment type="caution">
    <text evidence="2">The sequence shown here is derived from an EMBL/GenBank/DDBJ whole genome shotgun (WGS) entry which is preliminary data.</text>
</comment>
<feature type="transmembrane region" description="Helical" evidence="1">
    <location>
        <begin position="171"/>
        <end position="191"/>
    </location>
</feature>
<organism evidence="2 3">
    <name type="scientific">Metabacillus litoralis</name>
    <dbReference type="NCBI Taxonomy" id="152268"/>
    <lineage>
        <taxon>Bacteria</taxon>
        <taxon>Bacillati</taxon>
        <taxon>Bacillota</taxon>
        <taxon>Bacilli</taxon>
        <taxon>Bacillales</taxon>
        <taxon>Bacillaceae</taxon>
        <taxon>Metabacillus</taxon>
    </lineage>
</organism>